<dbReference type="GeneID" id="27700096"/>
<dbReference type="Proteomes" id="UP000053789">
    <property type="component" value="Unassembled WGS sequence"/>
</dbReference>
<feature type="domain" description="Ubiquitin-like" evidence="1">
    <location>
        <begin position="206"/>
        <end position="287"/>
    </location>
</feature>
<dbReference type="RefSeq" id="XP_016618853.1">
    <property type="nucleotide sequence ID" value="XM_016764903.1"/>
</dbReference>
<evidence type="ECO:0000313" key="3">
    <source>
        <dbReference type="Proteomes" id="UP000053789"/>
    </source>
</evidence>
<dbReference type="PANTHER" id="PTHR38886">
    <property type="entry name" value="SESA DOMAIN-CONTAINING PROTEIN"/>
    <property type="match status" value="1"/>
</dbReference>
<gene>
    <name evidence="2" type="ORF">Z519_07168</name>
</gene>
<keyword evidence="3" id="KW-1185">Reference proteome</keyword>
<protein>
    <recommendedName>
        <fullName evidence="1">Ubiquitin-like domain-containing protein</fullName>
    </recommendedName>
</protein>
<proteinExistence type="predicted"/>
<accession>A0A0D2I5K5</accession>
<sequence length="322" mass="36122">MPAFGVSVGDVIATIELIQKLLGALKSTTGAAAHYQRTIIEIGSLGRVLRDIERLAANDIDDDTTRINSLRAAAFATWLTLRDFLQRLQKIIKAMQWTLSMDEEVDKLQLYVAGQLLSIITQLQMLGREISSRREARRRAEHEQLSNVMQSYSHAVKDISTMISSMANDGDRHRREVESLARHVTRNTRMLTDLSQSINQGPSNATDTITLYDPLGRKFSLPYTYFKHFLTALLNTRSQRWGLPGSIQVKHGNFVISPTSSDGKALAKSGWTSNIFPGAAFAMTIVLTMLKLPVRQCPRPSCGYKFSDITETETDIRYLPKM</sequence>
<dbReference type="HOGENOM" id="CLU_863323_0_0_1"/>
<dbReference type="VEuPathDB" id="FungiDB:Z519_07168"/>
<dbReference type="EMBL" id="KN846989">
    <property type="protein sequence ID" value="KIW92184.1"/>
    <property type="molecule type" value="Genomic_DNA"/>
</dbReference>
<reference evidence="2" key="1">
    <citation type="submission" date="2015-01" db="EMBL/GenBank/DDBJ databases">
        <title>The Genome Sequence of Cladophialophora bantiana CBS 173.52.</title>
        <authorList>
            <consortium name="The Broad Institute Genomics Platform"/>
            <person name="Cuomo C."/>
            <person name="de Hoog S."/>
            <person name="Gorbushina A."/>
            <person name="Stielow B."/>
            <person name="Teixiera M."/>
            <person name="Abouelleil A."/>
            <person name="Chapman S.B."/>
            <person name="Priest M."/>
            <person name="Young S.K."/>
            <person name="Wortman J."/>
            <person name="Nusbaum C."/>
            <person name="Birren B."/>
        </authorList>
    </citation>
    <scope>NUCLEOTIDE SEQUENCE [LARGE SCALE GENOMIC DNA]</scope>
    <source>
        <strain evidence="2">CBS 173.52</strain>
    </source>
</reference>
<dbReference type="PANTHER" id="PTHR38886:SF1">
    <property type="entry name" value="NACHT-NTPASE AND P-LOOP NTPASES N-TERMINAL DOMAIN-CONTAINING PROTEIN"/>
    <property type="match status" value="1"/>
</dbReference>
<evidence type="ECO:0000259" key="1">
    <source>
        <dbReference type="Pfam" id="PF22893"/>
    </source>
</evidence>
<name>A0A0D2I5K5_CLAB1</name>
<dbReference type="InterPro" id="IPR054464">
    <property type="entry name" value="ULD_fung"/>
</dbReference>
<evidence type="ECO:0000313" key="2">
    <source>
        <dbReference type="EMBL" id="KIW92184.1"/>
    </source>
</evidence>
<organism evidence="2 3">
    <name type="scientific">Cladophialophora bantiana (strain ATCC 10958 / CBS 173.52 / CDC B-1940 / NIH 8579)</name>
    <name type="common">Xylohypha bantiana</name>
    <dbReference type="NCBI Taxonomy" id="1442370"/>
    <lineage>
        <taxon>Eukaryota</taxon>
        <taxon>Fungi</taxon>
        <taxon>Dikarya</taxon>
        <taxon>Ascomycota</taxon>
        <taxon>Pezizomycotina</taxon>
        <taxon>Eurotiomycetes</taxon>
        <taxon>Chaetothyriomycetidae</taxon>
        <taxon>Chaetothyriales</taxon>
        <taxon>Herpotrichiellaceae</taxon>
        <taxon>Cladophialophora</taxon>
    </lineage>
</organism>
<dbReference type="OrthoDB" id="4151638at2759"/>
<dbReference type="AlphaFoldDB" id="A0A0D2I5K5"/>
<dbReference type="Pfam" id="PF22893">
    <property type="entry name" value="ULD_2"/>
    <property type="match status" value="1"/>
</dbReference>